<feature type="transmembrane region" description="Helical" evidence="2">
    <location>
        <begin position="773"/>
        <end position="793"/>
    </location>
</feature>
<protein>
    <submittedName>
        <fullName evidence="4">Membrane protein of ER body-like protein</fullName>
    </submittedName>
</protein>
<feature type="region of interest" description="Disordered" evidence="1">
    <location>
        <begin position="1"/>
        <end position="95"/>
    </location>
</feature>
<keyword evidence="2" id="KW-1133">Transmembrane helix</keyword>
<name>A0A2Z7C2E5_9LAMI</name>
<feature type="compositionally biased region" description="Acidic residues" evidence="1">
    <location>
        <begin position="78"/>
        <end position="95"/>
    </location>
</feature>
<dbReference type="CDD" id="cd01059">
    <property type="entry name" value="CCC1_like"/>
    <property type="match status" value="1"/>
</dbReference>
<proteinExistence type="predicted"/>
<dbReference type="PROSITE" id="PS00028">
    <property type="entry name" value="ZINC_FINGER_C2H2_1"/>
    <property type="match status" value="1"/>
</dbReference>
<dbReference type="EMBL" id="KQ999839">
    <property type="protein sequence ID" value="KZV41076.1"/>
    <property type="molecule type" value="Genomic_DNA"/>
</dbReference>
<feature type="transmembrane region" description="Helical" evidence="2">
    <location>
        <begin position="805"/>
        <end position="826"/>
    </location>
</feature>
<dbReference type="PANTHER" id="PTHR38937">
    <property type="entry name" value="MEMBRANE PROTEIN OF ER BODY-LIKE PROTEIN"/>
    <property type="match status" value="1"/>
</dbReference>
<feature type="region of interest" description="Disordered" evidence="1">
    <location>
        <begin position="190"/>
        <end position="220"/>
    </location>
</feature>
<evidence type="ECO:0000313" key="5">
    <source>
        <dbReference type="Proteomes" id="UP000250235"/>
    </source>
</evidence>
<feature type="transmembrane region" description="Helical" evidence="2">
    <location>
        <begin position="737"/>
        <end position="761"/>
    </location>
</feature>
<feature type="compositionally biased region" description="Polar residues" evidence="1">
    <location>
        <begin position="32"/>
        <end position="65"/>
    </location>
</feature>
<organism evidence="4 5">
    <name type="scientific">Dorcoceras hygrometricum</name>
    <dbReference type="NCBI Taxonomy" id="472368"/>
    <lineage>
        <taxon>Eukaryota</taxon>
        <taxon>Viridiplantae</taxon>
        <taxon>Streptophyta</taxon>
        <taxon>Embryophyta</taxon>
        <taxon>Tracheophyta</taxon>
        <taxon>Spermatophyta</taxon>
        <taxon>Magnoliopsida</taxon>
        <taxon>eudicotyledons</taxon>
        <taxon>Gunneridae</taxon>
        <taxon>Pentapetalae</taxon>
        <taxon>asterids</taxon>
        <taxon>lamiids</taxon>
        <taxon>Lamiales</taxon>
        <taxon>Gesneriaceae</taxon>
        <taxon>Didymocarpoideae</taxon>
        <taxon>Trichosporeae</taxon>
        <taxon>Loxocarpinae</taxon>
        <taxon>Dorcoceras</taxon>
    </lineage>
</organism>
<dbReference type="AlphaFoldDB" id="A0A2Z7C2E5"/>
<evidence type="ECO:0000256" key="2">
    <source>
        <dbReference type="SAM" id="Phobius"/>
    </source>
</evidence>
<keyword evidence="5" id="KW-1185">Reference proteome</keyword>
<feature type="compositionally biased region" description="Polar residues" evidence="1">
    <location>
        <begin position="434"/>
        <end position="444"/>
    </location>
</feature>
<keyword evidence="2" id="KW-0472">Membrane</keyword>
<gene>
    <name evidence="4" type="ORF">F511_14052</name>
</gene>
<dbReference type="Proteomes" id="UP000250235">
    <property type="component" value="Unassembled WGS sequence"/>
</dbReference>
<feature type="domain" description="C2H2-type" evidence="3">
    <location>
        <begin position="116"/>
        <end position="136"/>
    </location>
</feature>
<evidence type="ECO:0000313" key="4">
    <source>
        <dbReference type="EMBL" id="KZV41076.1"/>
    </source>
</evidence>
<reference evidence="4 5" key="1">
    <citation type="journal article" date="2015" name="Proc. Natl. Acad. Sci. U.S.A.">
        <title>The resurrection genome of Boea hygrometrica: A blueprint for survival of dehydration.</title>
        <authorList>
            <person name="Xiao L."/>
            <person name="Yang G."/>
            <person name="Zhang L."/>
            <person name="Yang X."/>
            <person name="Zhao S."/>
            <person name="Ji Z."/>
            <person name="Zhou Q."/>
            <person name="Hu M."/>
            <person name="Wang Y."/>
            <person name="Chen M."/>
            <person name="Xu Y."/>
            <person name="Jin H."/>
            <person name="Xiao X."/>
            <person name="Hu G."/>
            <person name="Bao F."/>
            <person name="Hu Y."/>
            <person name="Wan P."/>
            <person name="Li L."/>
            <person name="Deng X."/>
            <person name="Kuang T."/>
            <person name="Xiang C."/>
            <person name="Zhu J.K."/>
            <person name="Oliver M.J."/>
            <person name="He Y."/>
        </authorList>
    </citation>
    <scope>NUCLEOTIDE SEQUENCE [LARGE SCALE GENOMIC DNA]</scope>
    <source>
        <strain evidence="5">cv. XS01</strain>
    </source>
</reference>
<feature type="compositionally biased region" description="Acidic residues" evidence="1">
    <location>
        <begin position="1"/>
        <end position="22"/>
    </location>
</feature>
<dbReference type="InterPro" id="IPR013087">
    <property type="entry name" value="Znf_C2H2_type"/>
</dbReference>
<evidence type="ECO:0000256" key="1">
    <source>
        <dbReference type="SAM" id="MobiDB-lite"/>
    </source>
</evidence>
<evidence type="ECO:0000259" key="3">
    <source>
        <dbReference type="PROSITE" id="PS00028"/>
    </source>
</evidence>
<dbReference type="OrthoDB" id="1924921at2759"/>
<sequence length="861" mass="94765">MEKEEQEWEQGELEEEQEEEESSLQARKSRPVNETKSTVSDTVETEKNNGTSESNGHEIQSNDAANGSKDFESTLENGEGEDEVDGVVESQEEISDELQRTDGLVFFDKDEGIWKCRICSWIYGNGSACVDHMQNHNGQLHKLMNEKTLSNESGGNELTSPIPRDQQIIENSGHNELDIFSHEFDVLHNSTSAVNGGSEGHHNDDTSSYSNHQHNGIREDDGLYNTDLKSSGEIESEEVYVVPGDELEVTETDVERVLQKQTTHDLYCPNCNSCITQRVILRKRKRGIRLSAQDIKRNKLEAVADSKLHVNSSQVSSTVVHETDYVGVDTSTLVATNDTEHDREPELFRCLSCFSFFFPTGNGFKLFRIFEGKKVKVDIQDAQVPSTKKNWFTSIITFNKQEKAVPREPTTEHLEADASEHLLGRKSGKVAQMNHGTNLSTKTPSKGPFLTSEQSSEDDSSSSKGGMDLLISSNQEFLTFEKPKDGQIPDQKIQISKDGEGIHIMATPVSVLNDVDGSMGISLALPDGDQHVEATVVTESVENKKENFQNSKDGCVHPTEVSEHIVTKTKFEFHAGEALKIDDIPSVKDASTVRGKDTIITIDAQPVGSSQTGQNVVYPEETKSTLHSAPQATVADAEGTEVRNEFEIEVVKSIVYGGLAESIASLSVISSAAGGGAATLNVLALGVASLVGGFFIIVNNLWELRNECIEQAFDNNVSPEIEHRDRYKQLLGRKENFVLHAIISTLSYIIFGLVAPVTYGFSFRKSDDKEFKLIVVVASSLLCICGLALGRAYVRRPPKPYVKSVVTFVILGFMASGVSYVAGVLVERILDKLGLFHPSSGANLLLPYMQTVPSHSGWTSY</sequence>
<feature type="transmembrane region" description="Helical" evidence="2">
    <location>
        <begin position="680"/>
        <end position="698"/>
    </location>
</feature>
<feature type="compositionally biased region" description="Basic and acidic residues" evidence="1">
    <location>
        <begin position="403"/>
        <end position="423"/>
    </location>
</feature>
<keyword evidence="2" id="KW-0812">Transmembrane</keyword>
<dbReference type="PANTHER" id="PTHR38937:SF2">
    <property type="entry name" value="MEMBRANE PROTEIN OF ER BODY-LIKE PROTEIN ISOFORM X1"/>
    <property type="match status" value="1"/>
</dbReference>
<accession>A0A2Z7C2E5</accession>
<feature type="region of interest" description="Disordered" evidence="1">
    <location>
        <begin position="403"/>
        <end position="468"/>
    </location>
</feature>
<dbReference type="InterPro" id="IPR052843">
    <property type="entry name" value="ER_body_metal_sequester"/>
</dbReference>